<evidence type="ECO:0000313" key="2">
    <source>
        <dbReference type="Proteomes" id="UP001497535"/>
    </source>
</evidence>
<evidence type="ECO:0000313" key="1">
    <source>
        <dbReference type="EMBL" id="CAK5088639.1"/>
    </source>
</evidence>
<proteinExistence type="predicted"/>
<comment type="caution">
    <text evidence="1">The sequence shown here is derived from an EMBL/GenBank/DDBJ whole genome shotgun (WGS) entry which is preliminary data.</text>
</comment>
<gene>
    <name evidence="1" type="ORF">MENTE1834_LOCUS36297</name>
</gene>
<dbReference type="Proteomes" id="UP001497535">
    <property type="component" value="Unassembled WGS sequence"/>
</dbReference>
<organism evidence="1 2">
    <name type="scientific">Meloidogyne enterolobii</name>
    <name type="common">Root-knot nematode worm</name>
    <name type="synonym">Meloidogyne mayaguensis</name>
    <dbReference type="NCBI Taxonomy" id="390850"/>
    <lineage>
        <taxon>Eukaryota</taxon>
        <taxon>Metazoa</taxon>
        <taxon>Ecdysozoa</taxon>
        <taxon>Nematoda</taxon>
        <taxon>Chromadorea</taxon>
        <taxon>Rhabditida</taxon>
        <taxon>Tylenchina</taxon>
        <taxon>Tylenchomorpha</taxon>
        <taxon>Tylenchoidea</taxon>
        <taxon>Meloidogynidae</taxon>
        <taxon>Meloidogyninae</taxon>
        <taxon>Meloidogyne</taxon>
    </lineage>
</organism>
<protein>
    <submittedName>
        <fullName evidence="1">Uncharacterized protein</fullName>
    </submittedName>
</protein>
<accession>A0ACB1AAW0</accession>
<name>A0ACB1AAW0_MELEN</name>
<keyword evidence="2" id="KW-1185">Reference proteome</keyword>
<sequence>MYLYIEVDFCFSFFASFHFSKKFLFSLRQIKIERNALLLFFLNNSYFYIICLIY</sequence>
<reference evidence="1" key="1">
    <citation type="submission" date="2023-11" db="EMBL/GenBank/DDBJ databases">
        <authorList>
            <person name="Poullet M."/>
        </authorList>
    </citation>
    <scope>NUCLEOTIDE SEQUENCE</scope>
    <source>
        <strain evidence="1">E1834</strain>
    </source>
</reference>
<dbReference type="EMBL" id="CAVMJV010000073">
    <property type="protein sequence ID" value="CAK5088639.1"/>
    <property type="molecule type" value="Genomic_DNA"/>
</dbReference>